<dbReference type="AlphaFoldDB" id="F4QMW2"/>
<dbReference type="HOGENOM" id="CLU_686621_0_0_5"/>
<protein>
    <submittedName>
        <fullName evidence="1">Uncharacterized protein</fullName>
    </submittedName>
</protein>
<evidence type="ECO:0000313" key="2">
    <source>
        <dbReference type="Proteomes" id="UP000006512"/>
    </source>
</evidence>
<evidence type="ECO:0000313" key="1">
    <source>
        <dbReference type="EMBL" id="EGF91553.1"/>
    </source>
</evidence>
<dbReference type="OrthoDB" id="7623655at2"/>
<keyword evidence="2" id="KW-1185">Reference proteome</keyword>
<sequence length="394" mass="45055">MALLQVSGTSGESQFTAAREIRNLAHLNRTAASSRVMNLTKVFVHHREENAWAERPLFENSQLNRAIILKHTLRADERQLFNNGRATVTKIILPYDPFDLRLGGRSIYYRQIGFDGLMSNYLGIDSLAKNRDVRILHILDSLPSLDPFLVREHLGRIGIRPAGIYFQISHADLTEMAAYTAQKVEDLVRAALGDDFDAEDGKKADKLGNKILSDKLDQELLPLRGALDMTPEAFYEGVMCWRGFLYYLWCHRELQNGVREVLTGLAHYKPNVTHDDILRGYLRKVRPRLARAIVKTLKEIAQTLESYDDVYTALARDRNPEPFRHFLQHGSHLFLRLGEKIGVLNHMVSFWRFRMAKVIENNSRPLESIEFADILVDFEASLAACLHNDDRTAA</sequence>
<accession>F4QMW2</accession>
<dbReference type="eggNOG" id="ENOG502ZBEQ">
    <property type="taxonomic scope" value="Bacteria"/>
</dbReference>
<gene>
    <name evidence="1" type="ORF">ABI_29700</name>
</gene>
<reference evidence="2" key="1">
    <citation type="submission" date="2011-03" db="EMBL/GenBank/DDBJ databases">
        <title>Draft genome sequence of Brevundimonas diminuta.</title>
        <authorList>
            <person name="Brown P.J.B."/>
            <person name="Buechlein A."/>
            <person name="Hemmerich C."/>
            <person name="Brun Y.V."/>
        </authorList>
    </citation>
    <scope>NUCLEOTIDE SEQUENCE [LARGE SCALE GENOMIC DNA]</scope>
    <source>
        <strain evidence="2">C19</strain>
    </source>
</reference>
<dbReference type="EMBL" id="GL883078">
    <property type="protein sequence ID" value="EGF91553.1"/>
    <property type="molecule type" value="Genomic_DNA"/>
</dbReference>
<dbReference type="RefSeq" id="WP_006273755.1">
    <property type="nucleotide sequence ID" value="NZ_GL883078.1"/>
</dbReference>
<proteinExistence type="predicted"/>
<dbReference type="STRING" id="715226.ABI_29700"/>
<name>F4QMW2_9CAUL</name>
<dbReference type="Proteomes" id="UP000006512">
    <property type="component" value="Unassembled WGS sequence"/>
</dbReference>
<organism evidence="1 2">
    <name type="scientific">Asticcacaulis biprosthecium C19</name>
    <dbReference type="NCBI Taxonomy" id="715226"/>
    <lineage>
        <taxon>Bacteria</taxon>
        <taxon>Pseudomonadati</taxon>
        <taxon>Pseudomonadota</taxon>
        <taxon>Alphaproteobacteria</taxon>
        <taxon>Caulobacterales</taxon>
        <taxon>Caulobacteraceae</taxon>
        <taxon>Asticcacaulis</taxon>
    </lineage>
</organism>